<comment type="caution">
    <text evidence="2">The sequence shown here is derived from an EMBL/GenBank/DDBJ whole genome shotgun (WGS) entry which is preliminary data.</text>
</comment>
<dbReference type="CDD" id="cd09742">
    <property type="entry name" value="Csm6_III-A"/>
    <property type="match status" value="1"/>
</dbReference>
<dbReference type="eggNOG" id="COG4006">
    <property type="taxonomic scope" value="Bacteria"/>
</dbReference>
<gene>
    <name evidence="2" type="ORF">Dthio_PD2150</name>
</gene>
<dbReference type="OrthoDB" id="5491048at2"/>
<dbReference type="Pfam" id="PF09651">
    <property type="entry name" value="Cas_APE2256"/>
    <property type="match status" value="1"/>
</dbReference>
<dbReference type="Gene3D" id="3.40.50.10770">
    <property type="entry name" value="Hypothetical protein VC1899 like domain (Restriction endonuclease-like)"/>
    <property type="match status" value="1"/>
</dbReference>
<reference evidence="2" key="1">
    <citation type="submission" date="2010-05" db="EMBL/GenBank/DDBJ databases">
        <title>The draft genome of Desulfonatronospira thiodismutans ASO3-1.</title>
        <authorList>
            <consortium name="US DOE Joint Genome Institute (JGI-PGF)"/>
            <person name="Lucas S."/>
            <person name="Copeland A."/>
            <person name="Lapidus A."/>
            <person name="Cheng J.-F."/>
            <person name="Bruce D."/>
            <person name="Goodwin L."/>
            <person name="Pitluck S."/>
            <person name="Chertkov O."/>
            <person name="Brettin T."/>
            <person name="Detter J.C."/>
            <person name="Han C."/>
            <person name="Land M.L."/>
            <person name="Hauser L."/>
            <person name="Kyrpides N."/>
            <person name="Mikhailova N."/>
            <person name="Muyzer G."/>
            <person name="Woyke T."/>
        </authorList>
    </citation>
    <scope>NUCLEOTIDE SEQUENCE [LARGE SCALE GENOMIC DNA]</scope>
    <source>
        <strain evidence="2">ASO3-1</strain>
    </source>
</reference>
<dbReference type="RefSeq" id="WP_008870090.1">
    <property type="nucleotide sequence ID" value="NZ_ACJN02000002.1"/>
</dbReference>
<dbReference type="EMBL" id="ACJN02000002">
    <property type="protein sequence ID" value="EFI34774.1"/>
    <property type="molecule type" value="Genomic_DNA"/>
</dbReference>
<dbReference type="NCBIfam" id="TIGR02619">
    <property type="entry name" value="putative CRISPR-associated protein, APE2256 family"/>
    <property type="match status" value="1"/>
</dbReference>
<evidence type="ECO:0000313" key="3">
    <source>
        <dbReference type="Proteomes" id="UP000005496"/>
    </source>
</evidence>
<feature type="domain" description="CRISPR system ring nuclease SSO1393-like" evidence="1">
    <location>
        <begin position="95"/>
        <end position="232"/>
    </location>
</feature>
<sequence>MYEQSGGPNLICTVGTSLLYSSLKPLDPETAFQLSREQVQPQHAADYDIMDKAGWLQKPQDLKDRLFQIKEALGRQEFTRLGKLLASFPAELRMLGAEINSIEAMVRKGFLGDNRVRLVLLVSDTPDGEAMGSVLQSYFTHPDCHVAFEQCYVEKVQGLQDEKPLDFQTEGLTNLVRLLGEHFRKWGGAIAINATGGYKAQIALAVAFGQAAGATVYYKHERFDQVIKFPRIPLSLDMSLVQNNLKVWADLAEPGCVLDEKDLKDLLGDDANLLQSMASLLDRVQDDGATLFSLSALGMVYWEAFRSAHPEVCLEPAKVDKRRGCRFRDDHYPVGFKEYVHKFYDSFPEHVSECHSVPYDRQSAIKNRFYDLKSGIIGEYSDRNGFGARFQVLTLAANELERSWLVKRFQEWLEEQ</sequence>
<organism evidence="2 3">
    <name type="scientific">Desulfonatronospira thiodismutans ASO3-1</name>
    <dbReference type="NCBI Taxonomy" id="555779"/>
    <lineage>
        <taxon>Bacteria</taxon>
        <taxon>Pseudomonadati</taxon>
        <taxon>Thermodesulfobacteriota</taxon>
        <taxon>Desulfovibrionia</taxon>
        <taxon>Desulfovibrionales</taxon>
        <taxon>Desulfonatronovibrionaceae</taxon>
        <taxon>Desulfonatronospira</taxon>
    </lineage>
</organism>
<evidence type="ECO:0000259" key="1">
    <source>
        <dbReference type="Pfam" id="PF09651"/>
    </source>
</evidence>
<dbReference type="InterPro" id="IPR013442">
    <property type="entry name" value="SSO1393-like"/>
</dbReference>
<dbReference type="AlphaFoldDB" id="D6SPU8"/>
<dbReference type="Proteomes" id="UP000005496">
    <property type="component" value="Unassembled WGS sequence"/>
</dbReference>
<accession>D6SPU8</accession>
<proteinExistence type="predicted"/>
<evidence type="ECO:0000313" key="2">
    <source>
        <dbReference type="EMBL" id="EFI34774.1"/>
    </source>
</evidence>
<keyword evidence="3" id="KW-1185">Reference proteome</keyword>
<protein>
    <submittedName>
        <fullName evidence="2">CRISPR-associated protein, APE2256 family</fullName>
    </submittedName>
</protein>
<name>D6SPU8_9BACT</name>